<keyword evidence="2 9" id="KW-0719">Serine esterase</keyword>
<keyword evidence="4 9" id="KW-0732">Signal</keyword>
<evidence type="ECO:0000256" key="6">
    <source>
        <dbReference type="ARBA" id="ARBA00023180"/>
    </source>
</evidence>
<evidence type="ECO:0000256" key="5">
    <source>
        <dbReference type="ARBA" id="ARBA00022801"/>
    </source>
</evidence>
<comment type="caution">
    <text evidence="10">The sequence shown here is derived from an EMBL/GenBank/DDBJ whole genome shotgun (WGS) entry which is preliminary data.</text>
</comment>
<gene>
    <name evidence="10" type="ORF">HK100_012445</name>
</gene>
<dbReference type="Proteomes" id="UP001211907">
    <property type="component" value="Unassembled WGS sequence"/>
</dbReference>
<dbReference type="SUPFAM" id="SSF53474">
    <property type="entry name" value="alpha/beta-Hydrolases"/>
    <property type="match status" value="2"/>
</dbReference>
<evidence type="ECO:0000256" key="7">
    <source>
        <dbReference type="ARBA" id="ARBA00023277"/>
    </source>
</evidence>
<keyword evidence="8 9" id="KW-0624">Polysaccharide degradation</keyword>
<dbReference type="InterPro" id="IPR029058">
    <property type="entry name" value="AB_hydrolase_fold"/>
</dbReference>
<dbReference type="GO" id="GO:0045493">
    <property type="term" value="P:xylan catabolic process"/>
    <property type="evidence" value="ECO:0007669"/>
    <property type="project" value="UniProtKB-UniRule"/>
</dbReference>
<dbReference type="GO" id="GO:0005576">
    <property type="term" value="C:extracellular region"/>
    <property type="evidence" value="ECO:0007669"/>
    <property type="project" value="UniProtKB-SubCell"/>
</dbReference>
<dbReference type="PANTHER" id="PTHR43037">
    <property type="entry name" value="UNNAMED PRODUCT-RELATED"/>
    <property type="match status" value="1"/>
</dbReference>
<dbReference type="PANTHER" id="PTHR43037:SF3">
    <property type="entry name" value="FERULOYL ESTERASE B"/>
    <property type="match status" value="1"/>
</dbReference>
<dbReference type="NCBIfam" id="TIGR01840">
    <property type="entry name" value="esterase_phb"/>
    <property type="match status" value="1"/>
</dbReference>
<keyword evidence="3 9" id="KW-0964">Secreted</keyword>
<proteinExistence type="inferred from homology"/>
<feature type="signal peptide" evidence="9">
    <location>
        <begin position="1"/>
        <end position="20"/>
    </location>
</feature>
<dbReference type="Pfam" id="PF10503">
    <property type="entry name" value="Esterase_PHB"/>
    <property type="match status" value="1"/>
</dbReference>
<evidence type="ECO:0000256" key="3">
    <source>
        <dbReference type="ARBA" id="ARBA00022525"/>
    </source>
</evidence>
<dbReference type="GO" id="GO:0052689">
    <property type="term" value="F:carboxylic ester hydrolase activity"/>
    <property type="evidence" value="ECO:0007669"/>
    <property type="project" value="UniProtKB-KW"/>
</dbReference>
<evidence type="ECO:0000256" key="8">
    <source>
        <dbReference type="ARBA" id="ARBA00023326"/>
    </source>
</evidence>
<evidence type="ECO:0000313" key="10">
    <source>
        <dbReference type="EMBL" id="KAJ3121268.1"/>
    </source>
</evidence>
<evidence type="ECO:0000256" key="1">
    <source>
        <dbReference type="ARBA" id="ARBA00004613"/>
    </source>
</evidence>
<keyword evidence="7 9" id="KW-0119">Carbohydrate metabolism</keyword>
<dbReference type="Gene3D" id="3.40.50.1820">
    <property type="entry name" value="alpha/beta hydrolase"/>
    <property type="match status" value="1"/>
</dbReference>
<sequence>MSWLVLVTASLLGMAIVANAASLQQVANFGNNPTSLQMYVYVPANKLAKPPIIVAIHPCGGSAQEYYSLTQLPSYADQLGFVLVYPQTTHDSNCWDVHSSASLTHNGGGDSQGIVNMVTYALTTYNGDATRVFSVGSSSGAMMTPVLLAAYPDVFGGGAGFSGVPAGCFAGSACSTPLCSNQTCAQGQLLYSPQQWGNLARAEYPGYAGPRPIVQVWEGTADTLVVIANLQDQLNQWSNVLGLEFSHNVTNNPQQGYTKIVYGDGTKLVGYSAQGQGHFVPFHEVDVLTFFGLLEPPLQEPPLPLPLPLAARLLVQQSMVSAQECIGLVRVAAPLPIALTQTLTILNAFEVRFFIK</sequence>
<accession>A0AAD5XHL9</accession>
<protein>
    <recommendedName>
        <fullName evidence="9">Carboxylic ester hydrolase</fullName>
        <ecNumber evidence="9">3.1.1.-</ecNumber>
    </recommendedName>
</protein>
<feature type="chain" id="PRO_5041780193" description="Carboxylic ester hydrolase" evidence="9">
    <location>
        <begin position="21"/>
        <end position="356"/>
    </location>
</feature>
<comment type="function">
    <text evidence="9">Esterase involved in the hydrolysis of xylan, a major structural heterogeneous polysaccharide found in plant biomass representing the second most abundant polysaccharide in the biosphere, after cellulose.</text>
</comment>
<reference evidence="10" key="1">
    <citation type="submission" date="2020-05" db="EMBL/GenBank/DDBJ databases">
        <title>Phylogenomic resolution of chytrid fungi.</title>
        <authorList>
            <person name="Stajich J.E."/>
            <person name="Amses K."/>
            <person name="Simmons R."/>
            <person name="Seto K."/>
            <person name="Myers J."/>
            <person name="Bonds A."/>
            <person name="Quandt C.A."/>
            <person name="Barry K."/>
            <person name="Liu P."/>
            <person name="Grigoriev I."/>
            <person name="Longcore J.E."/>
            <person name="James T.Y."/>
        </authorList>
    </citation>
    <scope>NUCLEOTIDE SEQUENCE</scope>
    <source>
        <strain evidence="10">JEL0513</strain>
    </source>
</reference>
<dbReference type="InterPro" id="IPR010126">
    <property type="entry name" value="Esterase_phb"/>
</dbReference>
<evidence type="ECO:0000256" key="4">
    <source>
        <dbReference type="ARBA" id="ARBA00022729"/>
    </source>
</evidence>
<dbReference type="AlphaFoldDB" id="A0AAD5XHL9"/>
<keyword evidence="5 9" id="KW-0378">Hydrolase</keyword>
<dbReference type="EC" id="3.1.1.-" evidence="9"/>
<evidence type="ECO:0000313" key="11">
    <source>
        <dbReference type="Proteomes" id="UP001211907"/>
    </source>
</evidence>
<keyword evidence="11" id="KW-1185">Reference proteome</keyword>
<dbReference type="InterPro" id="IPR050955">
    <property type="entry name" value="Plant_Biomass_Hydrol_Est"/>
</dbReference>
<keyword evidence="6" id="KW-0325">Glycoprotein</keyword>
<name>A0AAD5XHL9_9FUNG</name>
<comment type="similarity">
    <text evidence="9">Belongs to the carbohydrate esterase 1 (CE1) family.</text>
</comment>
<organism evidence="10 11">
    <name type="scientific">Physocladia obscura</name>
    <dbReference type="NCBI Taxonomy" id="109957"/>
    <lineage>
        <taxon>Eukaryota</taxon>
        <taxon>Fungi</taxon>
        <taxon>Fungi incertae sedis</taxon>
        <taxon>Chytridiomycota</taxon>
        <taxon>Chytridiomycota incertae sedis</taxon>
        <taxon>Chytridiomycetes</taxon>
        <taxon>Chytridiales</taxon>
        <taxon>Chytriomycetaceae</taxon>
        <taxon>Physocladia</taxon>
    </lineage>
</organism>
<evidence type="ECO:0000256" key="9">
    <source>
        <dbReference type="RuleBase" id="RU367147"/>
    </source>
</evidence>
<dbReference type="EMBL" id="JADGJH010000894">
    <property type="protein sequence ID" value="KAJ3121268.1"/>
    <property type="molecule type" value="Genomic_DNA"/>
</dbReference>
<evidence type="ECO:0000256" key="2">
    <source>
        <dbReference type="ARBA" id="ARBA00022487"/>
    </source>
</evidence>
<comment type="subcellular location">
    <subcellularLocation>
        <location evidence="1 9">Secreted</location>
    </subcellularLocation>
</comment>